<keyword evidence="10" id="KW-0067">ATP-binding</keyword>
<evidence type="ECO:0000256" key="12">
    <source>
        <dbReference type="ARBA" id="ARBA00023012"/>
    </source>
</evidence>
<dbReference type="InterPro" id="IPR003594">
    <property type="entry name" value="HATPase_dom"/>
</dbReference>
<feature type="transmembrane region" description="Helical" evidence="14">
    <location>
        <begin position="10"/>
        <end position="28"/>
    </location>
</feature>
<evidence type="ECO:0000256" key="3">
    <source>
        <dbReference type="ARBA" id="ARBA00012438"/>
    </source>
</evidence>
<keyword evidence="12" id="KW-0902">Two-component regulatory system</keyword>
<keyword evidence="9 16" id="KW-0418">Kinase</keyword>
<feature type="transmembrane region" description="Helical" evidence="14">
    <location>
        <begin position="72"/>
        <end position="94"/>
    </location>
</feature>
<evidence type="ECO:0000256" key="14">
    <source>
        <dbReference type="SAM" id="Phobius"/>
    </source>
</evidence>
<keyword evidence="8" id="KW-0547">Nucleotide-binding</keyword>
<evidence type="ECO:0000256" key="13">
    <source>
        <dbReference type="ARBA" id="ARBA00023136"/>
    </source>
</evidence>
<dbReference type="Pfam" id="PF00512">
    <property type="entry name" value="HisKA"/>
    <property type="match status" value="1"/>
</dbReference>
<dbReference type="SUPFAM" id="SSF55874">
    <property type="entry name" value="ATPase domain of HSP90 chaperone/DNA topoisomerase II/histidine kinase"/>
    <property type="match status" value="1"/>
</dbReference>
<dbReference type="InterPro" id="IPR004358">
    <property type="entry name" value="Sig_transdc_His_kin-like_C"/>
</dbReference>
<evidence type="ECO:0000313" key="17">
    <source>
        <dbReference type="Proteomes" id="UP000295132"/>
    </source>
</evidence>
<protein>
    <recommendedName>
        <fullName evidence="3">histidine kinase</fullName>
        <ecNumber evidence="3">2.7.13.3</ecNumber>
    </recommendedName>
</protein>
<dbReference type="CDD" id="cd00082">
    <property type="entry name" value="HisKA"/>
    <property type="match status" value="1"/>
</dbReference>
<accession>A0A4R5VQN8</accession>
<comment type="subcellular location">
    <subcellularLocation>
        <location evidence="2">Cell membrane</location>
        <topology evidence="2">Multi-pass membrane protein</topology>
    </subcellularLocation>
</comment>
<name>A0A4R5VQN8_9BACI</name>
<dbReference type="InterPro" id="IPR003661">
    <property type="entry name" value="HisK_dim/P_dom"/>
</dbReference>
<dbReference type="SMART" id="SM00387">
    <property type="entry name" value="HATPase_c"/>
    <property type="match status" value="1"/>
</dbReference>
<proteinExistence type="predicted"/>
<dbReference type="SMART" id="SM00388">
    <property type="entry name" value="HisKA"/>
    <property type="match status" value="1"/>
</dbReference>
<dbReference type="Pfam" id="PF07694">
    <property type="entry name" value="5TM-5TMR_LYT"/>
    <property type="match status" value="1"/>
</dbReference>
<dbReference type="RefSeq" id="WP_133334748.1">
    <property type="nucleotide sequence ID" value="NZ_SMYO01000006.1"/>
</dbReference>
<feature type="transmembrane region" description="Helical" evidence="14">
    <location>
        <begin position="40"/>
        <end position="60"/>
    </location>
</feature>
<evidence type="ECO:0000259" key="15">
    <source>
        <dbReference type="PROSITE" id="PS50109"/>
    </source>
</evidence>
<feature type="domain" description="Histidine kinase" evidence="15">
    <location>
        <begin position="211"/>
        <end position="416"/>
    </location>
</feature>
<dbReference type="AlphaFoldDB" id="A0A4R5VQN8"/>
<dbReference type="GO" id="GO:0071555">
    <property type="term" value="P:cell wall organization"/>
    <property type="evidence" value="ECO:0007669"/>
    <property type="project" value="InterPro"/>
</dbReference>
<evidence type="ECO:0000256" key="8">
    <source>
        <dbReference type="ARBA" id="ARBA00022741"/>
    </source>
</evidence>
<keyword evidence="7 14" id="KW-0812">Transmembrane</keyword>
<evidence type="ECO:0000256" key="4">
    <source>
        <dbReference type="ARBA" id="ARBA00022475"/>
    </source>
</evidence>
<keyword evidence="13 14" id="KW-0472">Membrane</keyword>
<dbReference type="PROSITE" id="PS50109">
    <property type="entry name" value="HIS_KIN"/>
    <property type="match status" value="1"/>
</dbReference>
<organism evidence="16 17">
    <name type="scientific">Bacillus salipaludis</name>
    <dbReference type="NCBI Taxonomy" id="2547811"/>
    <lineage>
        <taxon>Bacteria</taxon>
        <taxon>Bacillati</taxon>
        <taxon>Bacillota</taxon>
        <taxon>Bacilli</taxon>
        <taxon>Bacillales</taxon>
        <taxon>Bacillaceae</taxon>
        <taxon>Bacillus</taxon>
    </lineage>
</organism>
<evidence type="ECO:0000256" key="9">
    <source>
        <dbReference type="ARBA" id="ARBA00022777"/>
    </source>
</evidence>
<comment type="caution">
    <text evidence="16">The sequence shown here is derived from an EMBL/GenBank/DDBJ whole genome shotgun (WGS) entry which is preliminary data.</text>
</comment>
<sequence>MNFVYINHNVLDNLFYIIVSILLFFVLYDNVSRLKKYKQILLTACMSLPIILCMKFPIYIDQYCVHDLRQIPLFIGTLYGGWPTGAALLIILLVSRFAIYGFNFLTLIVYVVIFIATAFFSTKFNRVNKKKKLLFSAAITLLLEIITTYMAVAMSDFFKVTEPYIFYFIILPPVIVFFAVYLLEILMDTIHVRSNMVKLEKMEVVSQLAASISHEVRNPLTVVKGFIELLKDPNLSQEKKEQYIEHVARELNNAETIISDYLAFAKPATEKVEPISVESEFKNIIEILKPWANMNSVKIKDQLVSGSVLGNANYFRQCFLNIMKNGVEAMPNGGELKIATFLNKNDLTIKVSDTGVGMTKEQINRFGEPYYSSKEKGTGLGSMVAVKTIQMMKGKLEIESVPNEGTTLAVTFPVYLAEKAKVKENPIKLETEFLRS</sequence>
<dbReference type="GO" id="GO:0005886">
    <property type="term" value="C:plasma membrane"/>
    <property type="evidence" value="ECO:0007669"/>
    <property type="project" value="UniProtKB-SubCell"/>
</dbReference>
<dbReference type="Pfam" id="PF02518">
    <property type="entry name" value="HATPase_c"/>
    <property type="match status" value="1"/>
</dbReference>
<reference evidence="16 17" key="1">
    <citation type="submission" date="2019-03" db="EMBL/GenBank/DDBJ databases">
        <title>Bacillus niacini sp. nov. a Nicotinate-Metabolizing Mesophile Isolated from Soil.</title>
        <authorList>
            <person name="Zhang G."/>
        </authorList>
    </citation>
    <scope>NUCLEOTIDE SEQUENCE [LARGE SCALE GENOMIC DNA]</scope>
    <source>
        <strain evidence="16 17">WN066</strain>
    </source>
</reference>
<feature type="transmembrane region" description="Helical" evidence="14">
    <location>
        <begin position="164"/>
        <end position="186"/>
    </location>
</feature>
<keyword evidence="4" id="KW-1003">Cell membrane</keyword>
<dbReference type="InterPro" id="IPR005467">
    <property type="entry name" value="His_kinase_dom"/>
</dbReference>
<keyword evidence="5" id="KW-0597">Phosphoprotein</keyword>
<feature type="transmembrane region" description="Helical" evidence="14">
    <location>
        <begin position="100"/>
        <end position="121"/>
    </location>
</feature>
<feature type="transmembrane region" description="Helical" evidence="14">
    <location>
        <begin position="133"/>
        <end position="152"/>
    </location>
</feature>
<dbReference type="Gene3D" id="3.30.565.10">
    <property type="entry name" value="Histidine kinase-like ATPase, C-terminal domain"/>
    <property type="match status" value="1"/>
</dbReference>
<evidence type="ECO:0000256" key="2">
    <source>
        <dbReference type="ARBA" id="ARBA00004651"/>
    </source>
</evidence>
<keyword evidence="11 14" id="KW-1133">Transmembrane helix</keyword>
<evidence type="ECO:0000256" key="10">
    <source>
        <dbReference type="ARBA" id="ARBA00022840"/>
    </source>
</evidence>
<dbReference type="Proteomes" id="UP000295132">
    <property type="component" value="Unassembled WGS sequence"/>
</dbReference>
<dbReference type="GO" id="GO:0000155">
    <property type="term" value="F:phosphorelay sensor kinase activity"/>
    <property type="evidence" value="ECO:0007669"/>
    <property type="project" value="InterPro"/>
</dbReference>
<dbReference type="InterPro" id="IPR036097">
    <property type="entry name" value="HisK_dim/P_sf"/>
</dbReference>
<evidence type="ECO:0000256" key="7">
    <source>
        <dbReference type="ARBA" id="ARBA00022692"/>
    </source>
</evidence>
<dbReference type="SUPFAM" id="SSF47384">
    <property type="entry name" value="Homodimeric domain of signal transducing histidine kinase"/>
    <property type="match status" value="1"/>
</dbReference>
<dbReference type="InterPro" id="IPR036890">
    <property type="entry name" value="HATPase_C_sf"/>
</dbReference>
<gene>
    <name evidence="16" type="ORF">E2K98_13130</name>
</gene>
<dbReference type="InterPro" id="IPR011620">
    <property type="entry name" value="Sig_transdc_His_kinase_LytS_TM"/>
</dbReference>
<evidence type="ECO:0000313" key="16">
    <source>
        <dbReference type="EMBL" id="TDK60669.1"/>
    </source>
</evidence>
<evidence type="ECO:0000256" key="11">
    <source>
        <dbReference type="ARBA" id="ARBA00022989"/>
    </source>
</evidence>
<dbReference type="PRINTS" id="PR00344">
    <property type="entry name" value="BCTRLSENSOR"/>
</dbReference>
<dbReference type="PANTHER" id="PTHR43065">
    <property type="entry name" value="SENSOR HISTIDINE KINASE"/>
    <property type="match status" value="1"/>
</dbReference>
<dbReference type="Gene3D" id="1.10.287.130">
    <property type="match status" value="1"/>
</dbReference>
<evidence type="ECO:0000256" key="6">
    <source>
        <dbReference type="ARBA" id="ARBA00022679"/>
    </source>
</evidence>
<dbReference type="EC" id="2.7.13.3" evidence="3"/>
<dbReference type="PANTHER" id="PTHR43065:SF46">
    <property type="entry name" value="C4-DICARBOXYLATE TRANSPORT SENSOR PROTEIN DCTB"/>
    <property type="match status" value="1"/>
</dbReference>
<evidence type="ECO:0000256" key="5">
    <source>
        <dbReference type="ARBA" id="ARBA00022553"/>
    </source>
</evidence>
<dbReference type="GO" id="GO:0005524">
    <property type="term" value="F:ATP binding"/>
    <property type="evidence" value="ECO:0007669"/>
    <property type="project" value="UniProtKB-KW"/>
</dbReference>
<dbReference type="EMBL" id="SMYO01000006">
    <property type="protein sequence ID" value="TDK60669.1"/>
    <property type="molecule type" value="Genomic_DNA"/>
</dbReference>
<comment type="catalytic activity">
    <reaction evidence="1">
        <text>ATP + protein L-histidine = ADP + protein N-phospho-L-histidine.</text>
        <dbReference type="EC" id="2.7.13.3"/>
    </reaction>
</comment>
<keyword evidence="6" id="KW-0808">Transferase</keyword>
<evidence type="ECO:0000256" key="1">
    <source>
        <dbReference type="ARBA" id="ARBA00000085"/>
    </source>
</evidence>